<proteinExistence type="predicted"/>
<dbReference type="EMBL" id="JAAZSQ010000001">
    <property type="protein sequence ID" value="NKX53382.1"/>
    <property type="molecule type" value="Genomic_DNA"/>
</dbReference>
<organism evidence="2 3">
    <name type="scientific">Arthrobacter mobilis</name>
    <dbReference type="NCBI Taxonomy" id="2724944"/>
    <lineage>
        <taxon>Bacteria</taxon>
        <taxon>Bacillati</taxon>
        <taxon>Actinomycetota</taxon>
        <taxon>Actinomycetes</taxon>
        <taxon>Micrococcales</taxon>
        <taxon>Micrococcaceae</taxon>
        <taxon>Arthrobacter</taxon>
    </lineage>
</organism>
<feature type="domain" description="Amidase" evidence="1">
    <location>
        <begin position="73"/>
        <end position="469"/>
    </location>
</feature>
<gene>
    <name evidence="2" type="ORF">HGG74_02275</name>
</gene>
<sequence>MTQSTTAPAPAPSAAQAPDLTAAEAAQYLRTGQLDAAAYLGALAGRRDWAEQLGVLIHDNFPALLESVAGSQDAASQDAPLAGIPVVLKDTIDAAGMPTTGGTPALKDHRPAEDAPVTARLRAAGALVAGKANLHELSFGITSNNAAFGPVRNPFDPARVAGGSSGGCAAAVAIGLVPAALAADTGGSVRIPAAYCGIVGFRPSAGRYPSAGLVPVSHTRDTVGPMARSVADIILLDAVLAGQKPPAAARRRADAAGLPLDGLRLGVPESTFGQDLEPEVEACFRSTLAVLEAAGAELVPVQLREVLDLADPAGQTIALYEVAEDLAGYLAAGGASASVQDVVDAVASEDVRGIFEAAAALRKSGDAAYRQALADAATARQLYQAAVEEAGVAAVIQPTAPVTAPEIGRDTTIELNGREVPTFATVIRHANLGGVLGLPGISLPAGTSAAGLPVGVELDTVPGADADLLWLARQVEALLPAAPRPVPGAPAAAGK</sequence>
<evidence type="ECO:0000313" key="3">
    <source>
        <dbReference type="Proteomes" id="UP000544090"/>
    </source>
</evidence>
<dbReference type="InterPro" id="IPR023631">
    <property type="entry name" value="Amidase_dom"/>
</dbReference>
<dbReference type="RefSeq" id="WP_168484694.1">
    <property type="nucleotide sequence ID" value="NZ_JAAZSQ010000001.1"/>
</dbReference>
<dbReference type="InterPro" id="IPR000120">
    <property type="entry name" value="Amidase"/>
</dbReference>
<comment type="caution">
    <text evidence="2">The sequence shown here is derived from an EMBL/GenBank/DDBJ whole genome shotgun (WGS) entry which is preliminary data.</text>
</comment>
<keyword evidence="3" id="KW-1185">Reference proteome</keyword>
<dbReference type="InterPro" id="IPR020556">
    <property type="entry name" value="Amidase_CS"/>
</dbReference>
<dbReference type="Pfam" id="PF01425">
    <property type="entry name" value="Amidase"/>
    <property type="match status" value="1"/>
</dbReference>
<protein>
    <recommendedName>
        <fullName evidence="1">Amidase domain-containing protein</fullName>
    </recommendedName>
</protein>
<reference evidence="2 3" key="1">
    <citation type="submission" date="2020-04" db="EMBL/GenBank/DDBJ databases">
        <title>Arthrobacter sp. nov.</title>
        <authorList>
            <person name="Liu S."/>
        </authorList>
    </citation>
    <scope>NUCLEOTIDE SEQUENCE [LARGE SCALE GENOMIC DNA]</scope>
    <source>
        <strain evidence="2 3">E918</strain>
    </source>
</reference>
<dbReference type="Gene3D" id="3.90.1300.10">
    <property type="entry name" value="Amidase signature (AS) domain"/>
    <property type="match status" value="1"/>
</dbReference>
<dbReference type="PANTHER" id="PTHR11895">
    <property type="entry name" value="TRANSAMIDASE"/>
    <property type="match status" value="1"/>
</dbReference>
<dbReference type="PANTHER" id="PTHR11895:SF151">
    <property type="entry name" value="GLUTAMYL-TRNA(GLN) AMIDOTRANSFERASE SUBUNIT A"/>
    <property type="match status" value="1"/>
</dbReference>
<evidence type="ECO:0000259" key="1">
    <source>
        <dbReference type="Pfam" id="PF01425"/>
    </source>
</evidence>
<dbReference type="SUPFAM" id="SSF75304">
    <property type="entry name" value="Amidase signature (AS) enzymes"/>
    <property type="match status" value="1"/>
</dbReference>
<evidence type="ECO:0000313" key="2">
    <source>
        <dbReference type="EMBL" id="NKX53382.1"/>
    </source>
</evidence>
<dbReference type="GO" id="GO:0003824">
    <property type="term" value="F:catalytic activity"/>
    <property type="evidence" value="ECO:0007669"/>
    <property type="project" value="InterPro"/>
</dbReference>
<dbReference type="InterPro" id="IPR036928">
    <property type="entry name" value="AS_sf"/>
</dbReference>
<accession>A0A7X6HAB5</accession>
<dbReference type="PROSITE" id="PS00571">
    <property type="entry name" value="AMIDASES"/>
    <property type="match status" value="1"/>
</dbReference>
<name>A0A7X6HAB5_9MICC</name>
<dbReference type="Proteomes" id="UP000544090">
    <property type="component" value="Unassembled WGS sequence"/>
</dbReference>
<dbReference type="AlphaFoldDB" id="A0A7X6HAB5"/>